<dbReference type="Gene3D" id="1.20.1250.20">
    <property type="entry name" value="MFS general substrate transporter like domains"/>
    <property type="match status" value="2"/>
</dbReference>
<proteinExistence type="predicted"/>
<keyword evidence="1" id="KW-0472">Membrane</keyword>
<organism evidence="2 3">
    <name type="scientific">Acidilobus saccharovorans (strain DSM 16705 / JCM 18335 / VKM B-2471 / 345-15)</name>
    <dbReference type="NCBI Taxonomy" id="666510"/>
    <lineage>
        <taxon>Archaea</taxon>
        <taxon>Thermoproteota</taxon>
        <taxon>Thermoprotei</taxon>
        <taxon>Acidilobales</taxon>
        <taxon>Acidilobaceae</taxon>
        <taxon>Acidilobus</taxon>
    </lineage>
</organism>
<dbReference type="AlphaFoldDB" id="D9Q1K3"/>
<dbReference type="EMBL" id="CP001742">
    <property type="protein sequence ID" value="ADL19191.1"/>
    <property type="molecule type" value="Genomic_DNA"/>
</dbReference>
<feature type="transmembrane region" description="Helical" evidence="1">
    <location>
        <begin position="226"/>
        <end position="244"/>
    </location>
</feature>
<gene>
    <name evidence="2" type="ordered locus">ASAC_0785</name>
</gene>
<feature type="transmembrane region" description="Helical" evidence="1">
    <location>
        <begin position="62"/>
        <end position="81"/>
    </location>
</feature>
<accession>D9Q1K3</accession>
<keyword evidence="1" id="KW-0812">Transmembrane</keyword>
<feature type="transmembrane region" description="Helical" evidence="1">
    <location>
        <begin position="265"/>
        <end position="292"/>
    </location>
</feature>
<evidence type="ECO:0000313" key="2">
    <source>
        <dbReference type="EMBL" id="ADL19191.1"/>
    </source>
</evidence>
<feature type="transmembrane region" description="Helical" evidence="1">
    <location>
        <begin position="193"/>
        <end position="211"/>
    </location>
</feature>
<dbReference type="PANTHER" id="PTHR23526">
    <property type="entry name" value="INTEGRAL MEMBRANE TRANSPORT PROTEIN-RELATED"/>
    <property type="match status" value="1"/>
</dbReference>
<dbReference type="Pfam" id="PF07690">
    <property type="entry name" value="MFS_1"/>
    <property type="match status" value="1"/>
</dbReference>
<dbReference type="InterPro" id="IPR052528">
    <property type="entry name" value="Sugar_transport-like"/>
</dbReference>
<evidence type="ECO:0000256" key="1">
    <source>
        <dbReference type="SAM" id="Phobius"/>
    </source>
</evidence>
<dbReference type="InterPro" id="IPR036259">
    <property type="entry name" value="MFS_trans_sf"/>
</dbReference>
<dbReference type="InParanoid" id="D9Q1K3"/>
<feature type="transmembrane region" description="Helical" evidence="1">
    <location>
        <begin position="312"/>
        <end position="337"/>
    </location>
</feature>
<dbReference type="SUPFAM" id="SSF103473">
    <property type="entry name" value="MFS general substrate transporter"/>
    <property type="match status" value="1"/>
</dbReference>
<feature type="transmembrane region" description="Helical" evidence="1">
    <location>
        <begin position="20"/>
        <end position="41"/>
    </location>
</feature>
<feature type="transmembrane region" description="Helical" evidence="1">
    <location>
        <begin position="87"/>
        <end position="109"/>
    </location>
</feature>
<dbReference type="InterPro" id="IPR011701">
    <property type="entry name" value="MFS"/>
</dbReference>
<keyword evidence="3" id="KW-1185">Reference proteome</keyword>
<feature type="transmembrane region" description="Helical" evidence="1">
    <location>
        <begin position="150"/>
        <end position="172"/>
    </location>
</feature>
<feature type="transmembrane region" description="Helical" evidence="1">
    <location>
        <begin position="349"/>
        <end position="366"/>
    </location>
</feature>
<feature type="transmembrane region" description="Helical" evidence="1">
    <location>
        <begin position="121"/>
        <end position="144"/>
    </location>
</feature>
<keyword evidence="1" id="KW-1133">Transmembrane helix</keyword>
<dbReference type="PANTHER" id="PTHR23526:SF2">
    <property type="entry name" value="MAJOR FACILITATOR SUPERFAMILY (MFS) PROFILE DOMAIN-CONTAINING PROTEIN"/>
    <property type="match status" value="1"/>
</dbReference>
<dbReference type="Proteomes" id="UP000000346">
    <property type="component" value="Chromosome"/>
</dbReference>
<dbReference type="KEGG" id="asc:ASAC_0785"/>
<name>D9Q1K3_ACIS3</name>
<protein>
    <submittedName>
        <fullName evidence="2">Major facilitator superfamily MFS_1</fullName>
    </submittedName>
</protein>
<dbReference type="HOGENOM" id="CLU_062161_0_0_2"/>
<dbReference type="OrthoDB" id="117970at2157"/>
<evidence type="ECO:0000313" key="3">
    <source>
        <dbReference type="Proteomes" id="UP000000346"/>
    </source>
</evidence>
<dbReference type="GO" id="GO:0022857">
    <property type="term" value="F:transmembrane transporter activity"/>
    <property type="evidence" value="ECO:0007669"/>
    <property type="project" value="InterPro"/>
</dbReference>
<reference evidence="2 3" key="1">
    <citation type="journal article" date="2010" name="Appl. Environ. Microbiol.">
        <title>The genome sequence of the crenarchaeon Acidilobus saccharovorans supports a new order, Acidilobales, and suggests an important ecological role in terrestrial acidic hot springs.</title>
        <authorList>
            <person name="Mardanov A.V."/>
            <person name="Svetlitchnyi V.A."/>
            <person name="Beletsky A.V."/>
            <person name="Prokofeva M.I."/>
            <person name="Bonch-Osmolovskaya E.A."/>
            <person name="Ravin N.V."/>
            <person name="Skryabin K.G."/>
        </authorList>
    </citation>
    <scope>NUCLEOTIDE SEQUENCE [LARGE SCALE GENOMIC DNA]</scope>
    <source>
        <strain evidence="3">DSM 16705 / JCM 18335 / VKM B-2471 / 345-15</strain>
    </source>
</reference>
<sequence>MRISLYNLVNGMTSSAYSPYLSFIGASLGLSGYTLGIVSTAGTFFTNMAQYFSSVTRSRARLLVLEGNLVRGLGLFLMLFFLNSHIIYTILVAVIMAGSGVSSMGLSLLSEYYSRGSRSIVLSRMAFYSALGSLPVIVAGGLYMATNVELAKYIFVASAVVTTLSTFIVFDLPYDEPQGRRSLRLSAKGLEKFLAFNFVYMIVWSFAWPLFPLSQIYIFKMTTEQVAIINVIATSSTVVVQRFIGGFIARRMKLSMFLGRLTNTFFALAYAVSPNIYGIYVSQLLAGLANSINNVAYFSYLVDKVEDKRAAIGTYSVVMGVGALIGGELGGWAFEYLKAIEGYECLRQLMLYTAIARASAASLFLLL</sequence>
<dbReference type="eggNOG" id="arCOG00138">
    <property type="taxonomic scope" value="Archaea"/>
</dbReference>